<dbReference type="EMBL" id="CAKLDM010000002">
    <property type="protein sequence ID" value="CAH0540067.1"/>
    <property type="molecule type" value="Genomic_DNA"/>
</dbReference>
<dbReference type="Proteomes" id="UP000838748">
    <property type="component" value="Unassembled WGS sequence"/>
</dbReference>
<comment type="subunit">
    <text evidence="6">The basal body constitutes a major portion of the flagellar organelle and consists of a number of rings mounted on a central rod.</text>
</comment>
<comment type="caution">
    <text evidence="8">The sequence shown here is derived from an EMBL/GenBank/DDBJ whole genome shotgun (WGS) entry which is preliminary data.</text>
</comment>
<comment type="subcellular location">
    <subcellularLocation>
        <location evidence="1 6">Bacterial flagellum basal body</location>
    </subcellularLocation>
</comment>
<accession>A0ABN8E9I3</accession>
<proteinExistence type="inferred from homology"/>
<name>A0ABN8E9I3_9VIBR</name>
<gene>
    <name evidence="8" type="primary">flgB_1</name>
    <name evidence="8" type="ORF">VMF7928_02599</name>
</gene>
<keyword evidence="8" id="KW-0966">Cell projection</keyword>
<comment type="similarity">
    <text evidence="2 6">Belongs to the flagella basal body rod proteins family.</text>
</comment>
<keyword evidence="9" id="KW-1185">Reference proteome</keyword>
<evidence type="ECO:0000259" key="7">
    <source>
        <dbReference type="Pfam" id="PF00460"/>
    </source>
</evidence>
<comment type="function">
    <text evidence="5 6">Structural component of flagellum, the bacterial motility apparatus. Part of the rod structure of flagellar basal body.</text>
</comment>
<organism evidence="8 9">
    <name type="scientific">Vibrio marisflavi CECT 7928</name>
    <dbReference type="NCBI Taxonomy" id="634439"/>
    <lineage>
        <taxon>Bacteria</taxon>
        <taxon>Pseudomonadati</taxon>
        <taxon>Pseudomonadota</taxon>
        <taxon>Gammaproteobacteria</taxon>
        <taxon>Vibrionales</taxon>
        <taxon>Vibrionaceae</taxon>
        <taxon>Vibrio</taxon>
    </lineage>
</organism>
<evidence type="ECO:0000256" key="6">
    <source>
        <dbReference type="PIRNR" id="PIRNR002889"/>
    </source>
</evidence>
<keyword evidence="4 6" id="KW-0975">Bacterial flagellum</keyword>
<evidence type="ECO:0000256" key="3">
    <source>
        <dbReference type="ARBA" id="ARBA00014376"/>
    </source>
</evidence>
<sequence>MSLNLNQLLAVHEDMLKYHISNAEVLASNIANVDTPNYQARGLSFADYVKQVEDQISGSGITPEPSSDLKYRIAEQPSQDGNTVDIGQAQARFSENAMDYRTSYSFLNLQLKGIKEAIDGQAG</sequence>
<evidence type="ECO:0000256" key="5">
    <source>
        <dbReference type="ARBA" id="ARBA00024934"/>
    </source>
</evidence>
<keyword evidence="8" id="KW-0282">Flagellum</keyword>
<keyword evidence="8" id="KW-0969">Cilium</keyword>
<evidence type="ECO:0000256" key="2">
    <source>
        <dbReference type="ARBA" id="ARBA00009677"/>
    </source>
</evidence>
<evidence type="ECO:0000313" key="9">
    <source>
        <dbReference type="Proteomes" id="UP000838748"/>
    </source>
</evidence>
<dbReference type="Pfam" id="PF00460">
    <property type="entry name" value="Flg_bb_rod"/>
    <property type="match status" value="1"/>
</dbReference>
<feature type="domain" description="Flagellar basal body rod protein N-terminal" evidence="7">
    <location>
        <begin position="24"/>
        <end position="39"/>
    </location>
</feature>
<dbReference type="NCBIfam" id="TIGR01396">
    <property type="entry name" value="FlgB"/>
    <property type="match status" value="1"/>
</dbReference>
<evidence type="ECO:0000256" key="1">
    <source>
        <dbReference type="ARBA" id="ARBA00004117"/>
    </source>
</evidence>
<dbReference type="PIRSF" id="PIRSF002889">
    <property type="entry name" value="Rod_FlgB"/>
    <property type="match status" value="1"/>
</dbReference>
<dbReference type="InterPro" id="IPR006300">
    <property type="entry name" value="FlgB"/>
</dbReference>
<protein>
    <recommendedName>
        <fullName evidence="3 6">Flagellar basal body rod protein FlgB</fullName>
    </recommendedName>
</protein>
<evidence type="ECO:0000256" key="4">
    <source>
        <dbReference type="ARBA" id="ARBA00023143"/>
    </source>
</evidence>
<dbReference type="InterPro" id="IPR001444">
    <property type="entry name" value="Flag_bb_rod_N"/>
</dbReference>
<evidence type="ECO:0000313" key="8">
    <source>
        <dbReference type="EMBL" id="CAH0540067.1"/>
    </source>
</evidence>
<reference evidence="8" key="1">
    <citation type="submission" date="2021-11" db="EMBL/GenBank/DDBJ databases">
        <authorList>
            <person name="Rodrigo-Torres L."/>
            <person name="Arahal R. D."/>
            <person name="Lucena T."/>
        </authorList>
    </citation>
    <scope>NUCLEOTIDE SEQUENCE</scope>
    <source>
        <strain evidence="8">CECT 7928</strain>
    </source>
</reference>